<evidence type="ECO:0000313" key="4">
    <source>
        <dbReference type="Proteomes" id="UP000092871"/>
    </source>
</evidence>
<dbReference type="OrthoDB" id="6097672at2"/>
<dbReference type="Proteomes" id="UP000092840">
    <property type="component" value="Unassembled WGS sequence"/>
</dbReference>
<dbReference type="InterPro" id="IPR029787">
    <property type="entry name" value="Nucleotide_cyclase"/>
</dbReference>
<sequence>MDALKQDSSQIEAVHESLIQRDFLLQLRKVDLVLLDLVANSAGLTSYTEQVVNSIWSLFPNTLRPCVIWCDKELVQWRILNYQDWPEMTDSLGVLHHIPQTLSTFVASPSRPFAREHNLPTKTDWSCWHNSLNEHFLETCDMVSLHDENKNWLTFCLFSPNMNSESERRLYYWSIEQVLQTLPYWFNAIVARLHTDVRLQEHTNKVTGLLQSHAFDKALDMMLRDARRYFQRLAYVTVLVNEDANVDELKLLSDTLRETLRDNDLLANKTDHEFVMAMRIMQLDDAPIVAQKIEKALLKVDPNQVSVLSGDVKIGMSLYPEQANHIKLHVASVAAANAVSERLGYRLEYYGKFVQNLDEAYDV</sequence>
<reference evidence="1 4" key="1">
    <citation type="submission" date="2016-06" db="EMBL/GenBank/DDBJ databases">
        <authorList>
            <person name="Kjaerup R.B."/>
            <person name="Dalgaard T.S."/>
            <person name="Juul-Madsen H.R."/>
        </authorList>
    </citation>
    <scope>NUCLEOTIDE SEQUENCE [LARGE SCALE GENOMIC DNA]</scope>
    <source>
        <strain evidence="1 4">CECT 5115</strain>
    </source>
</reference>
<evidence type="ECO:0000313" key="1">
    <source>
        <dbReference type="EMBL" id="SBT16949.1"/>
    </source>
</evidence>
<dbReference type="EMBL" id="FLRA01000005">
    <property type="protein sequence ID" value="SBT16949.1"/>
    <property type="molecule type" value="Genomic_DNA"/>
</dbReference>
<dbReference type="EMBL" id="FLRB01000015">
    <property type="protein sequence ID" value="SBT22100.1"/>
    <property type="molecule type" value="Genomic_DNA"/>
</dbReference>
<evidence type="ECO:0000313" key="2">
    <source>
        <dbReference type="EMBL" id="SBT22100.1"/>
    </source>
</evidence>
<accession>A0A1C3JPK0</accession>
<organism evidence="1 4">
    <name type="scientific">Marinomonas gallaica</name>
    <dbReference type="NCBI Taxonomy" id="1806667"/>
    <lineage>
        <taxon>Bacteria</taxon>
        <taxon>Pseudomonadati</taxon>
        <taxon>Pseudomonadota</taxon>
        <taxon>Gammaproteobacteria</taxon>
        <taxon>Oceanospirillales</taxon>
        <taxon>Oceanospirillaceae</taxon>
        <taxon>Marinomonas</taxon>
    </lineage>
</organism>
<gene>
    <name evidence="1" type="ORF">MGA5115_01035</name>
    <name evidence="2" type="ORF">MGA5116_02713</name>
</gene>
<dbReference type="SUPFAM" id="SSF55073">
    <property type="entry name" value="Nucleotide cyclase"/>
    <property type="match status" value="1"/>
</dbReference>
<evidence type="ECO:0008006" key="5">
    <source>
        <dbReference type="Google" id="ProtNLM"/>
    </source>
</evidence>
<proteinExistence type="predicted"/>
<evidence type="ECO:0000313" key="3">
    <source>
        <dbReference type="Proteomes" id="UP000092840"/>
    </source>
</evidence>
<dbReference type="Proteomes" id="UP000092871">
    <property type="component" value="Unassembled WGS sequence"/>
</dbReference>
<dbReference type="InterPro" id="IPR043128">
    <property type="entry name" value="Rev_trsase/Diguanyl_cyclase"/>
</dbReference>
<name>A0A1C3JPK0_9GAMM</name>
<keyword evidence="3" id="KW-1185">Reference proteome</keyword>
<reference evidence="2 3" key="2">
    <citation type="submission" date="2016-06" db="EMBL/GenBank/DDBJ databases">
        <authorList>
            <person name="Rodrigo-Torres L."/>
            <person name="Arahal D.R."/>
        </authorList>
    </citation>
    <scope>NUCLEOTIDE SEQUENCE [LARGE SCALE GENOMIC DNA]</scope>
    <source>
        <strain evidence="2 3">CECT 5116</strain>
    </source>
</reference>
<dbReference type="Gene3D" id="3.30.70.270">
    <property type="match status" value="1"/>
</dbReference>
<dbReference type="RefSeq" id="WP_067032914.1">
    <property type="nucleotide sequence ID" value="NZ_FLRA01000005.1"/>
</dbReference>
<protein>
    <recommendedName>
        <fullName evidence="5">GGDEF domain-containing protein</fullName>
    </recommendedName>
</protein>
<dbReference type="AlphaFoldDB" id="A0A1C3JPK0"/>